<organism evidence="1 2">
    <name type="scientific">Acinetobacter populi</name>
    <dbReference type="NCBI Taxonomy" id="1582270"/>
    <lineage>
        <taxon>Bacteria</taxon>
        <taxon>Pseudomonadati</taxon>
        <taxon>Pseudomonadota</taxon>
        <taxon>Gammaproteobacteria</taxon>
        <taxon>Moraxellales</taxon>
        <taxon>Moraxellaceae</taxon>
        <taxon>Acinetobacter</taxon>
    </lineage>
</organism>
<gene>
    <name evidence="1" type="ORF">CAP51_02925</name>
</gene>
<proteinExistence type="predicted"/>
<dbReference type="AlphaFoldDB" id="A0A1Z9Z285"/>
<protein>
    <submittedName>
        <fullName evidence="1">Uncharacterized protein</fullName>
    </submittedName>
</protein>
<dbReference type="EMBL" id="NEXX01000001">
    <property type="protein sequence ID" value="OUY08581.1"/>
    <property type="molecule type" value="Genomic_DNA"/>
</dbReference>
<dbReference type="RefSeq" id="WP_087619249.1">
    <property type="nucleotide sequence ID" value="NZ_NEXX01000001.1"/>
</dbReference>
<evidence type="ECO:0000313" key="1">
    <source>
        <dbReference type="EMBL" id="OUY08581.1"/>
    </source>
</evidence>
<dbReference type="Proteomes" id="UP000196536">
    <property type="component" value="Unassembled WGS sequence"/>
</dbReference>
<accession>A0A1Z9Z285</accession>
<reference evidence="1 2" key="1">
    <citation type="submission" date="2017-05" db="EMBL/GenBank/DDBJ databases">
        <title>Acinetobacter populi ANC 5415 (= PBJ7), whole genome shotgun sequencing project.</title>
        <authorList>
            <person name="Nemec A."/>
            <person name="Radolfova-Krizova L."/>
        </authorList>
    </citation>
    <scope>NUCLEOTIDE SEQUENCE [LARGE SCALE GENOMIC DNA]</scope>
    <source>
        <strain evidence="1 2">PBJ7</strain>
    </source>
</reference>
<sequence>MCQCQDVEDSFACMDSFINFFSNNVFQEKFPKYLLLDSPIDDVKPKLSYSNHYYICQECKQNWYLECSPTEETYPVFGIKTIYALTENEINAAKQFLVILAHDGFSPDPCAYHGCLNFALKNIKICVKHYSY</sequence>
<comment type="caution">
    <text evidence="1">The sequence shown here is derived from an EMBL/GenBank/DDBJ whole genome shotgun (WGS) entry which is preliminary data.</text>
</comment>
<evidence type="ECO:0000313" key="2">
    <source>
        <dbReference type="Proteomes" id="UP000196536"/>
    </source>
</evidence>
<name>A0A1Z9Z285_9GAMM</name>
<keyword evidence="2" id="KW-1185">Reference proteome</keyword>
<dbReference type="OrthoDB" id="8780249at2"/>